<proteinExistence type="predicted"/>
<name>A0A5B7FVC5_PORTR</name>
<evidence type="ECO:0000313" key="3">
    <source>
        <dbReference type="Proteomes" id="UP000324222"/>
    </source>
</evidence>
<comment type="caution">
    <text evidence="2">The sequence shown here is derived from an EMBL/GenBank/DDBJ whole genome shotgun (WGS) entry which is preliminary data.</text>
</comment>
<keyword evidence="1" id="KW-0472">Membrane</keyword>
<keyword evidence="1" id="KW-0812">Transmembrane</keyword>
<dbReference type="Proteomes" id="UP000324222">
    <property type="component" value="Unassembled WGS sequence"/>
</dbReference>
<keyword evidence="3" id="KW-1185">Reference proteome</keyword>
<evidence type="ECO:0000313" key="2">
    <source>
        <dbReference type="EMBL" id="MPC49285.1"/>
    </source>
</evidence>
<accession>A0A5B7FVC5</accession>
<sequence>MEESRWLNKERNRLYPLQKIKYSRSEQCGDVEGGTIHLPACSELVVAVVVVVVLVLVVVMYSA</sequence>
<gene>
    <name evidence="2" type="ORF">E2C01_043083</name>
</gene>
<protein>
    <submittedName>
        <fullName evidence="2">Uncharacterized protein</fullName>
    </submittedName>
</protein>
<feature type="transmembrane region" description="Helical" evidence="1">
    <location>
        <begin position="44"/>
        <end position="62"/>
    </location>
</feature>
<reference evidence="2 3" key="1">
    <citation type="submission" date="2019-05" db="EMBL/GenBank/DDBJ databases">
        <title>Another draft genome of Portunus trituberculatus and its Hox gene families provides insights of decapod evolution.</title>
        <authorList>
            <person name="Jeong J.-H."/>
            <person name="Song I."/>
            <person name="Kim S."/>
            <person name="Choi T."/>
            <person name="Kim D."/>
            <person name="Ryu S."/>
            <person name="Kim W."/>
        </authorList>
    </citation>
    <scope>NUCLEOTIDE SEQUENCE [LARGE SCALE GENOMIC DNA]</scope>
    <source>
        <tissue evidence="2">Muscle</tissue>
    </source>
</reference>
<dbReference type="AlphaFoldDB" id="A0A5B7FVC5"/>
<dbReference type="EMBL" id="VSRR010008778">
    <property type="protein sequence ID" value="MPC49285.1"/>
    <property type="molecule type" value="Genomic_DNA"/>
</dbReference>
<evidence type="ECO:0000256" key="1">
    <source>
        <dbReference type="SAM" id="Phobius"/>
    </source>
</evidence>
<organism evidence="2 3">
    <name type="scientific">Portunus trituberculatus</name>
    <name type="common">Swimming crab</name>
    <name type="synonym">Neptunus trituberculatus</name>
    <dbReference type="NCBI Taxonomy" id="210409"/>
    <lineage>
        <taxon>Eukaryota</taxon>
        <taxon>Metazoa</taxon>
        <taxon>Ecdysozoa</taxon>
        <taxon>Arthropoda</taxon>
        <taxon>Crustacea</taxon>
        <taxon>Multicrustacea</taxon>
        <taxon>Malacostraca</taxon>
        <taxon>Eumalacostraca</taxon>
        <taxon>Eucarida</taxon>
        <taxon>Decapoda</taxon>
        <taxon>Pleocyemata</taxon>
        <taxon>Brachyura</taxon>
        <taxon>Eubrachyura</taxon>
        <taxon>Portunoidea</taxon>
        <taxon>Portunidae</taxon>
        <taxon>Portuninae</taxon>
        <taxon>Portunus</taxon>
    </lineage>
</organism>
<keyword evidence="1" id="KW-1133">Transmembrane helix</keyword>